<feature type="transmembrane region" description="Helical" evidence="10">
    <location>
        <begin position="312"/>
        <end position="330"/>
    </location>
</feature>
<feature type="transmembrane region" description="Helical" evidence="10">
    <location>
        <begin position="283"/>
        <end position="300"/>
    </location>
</feature>
<evidence type="ECO:0000259" key="12">
    <source>
        <dbReference type="PROSITE" id="PS50110"/>
    </source>
</evidence>
<evidence type="ECO:0000259" key="11">
    <source>
        <dbReference type="PROSITE" id="PS50109"/>
    </source>
</evidence>
<keyword evidence="6" id="KW-0418">Kinase</keyword>
<dbReference type="Gene3D" id="1.10.287.130">
    <property type="match status" value="1"/>
</dbReference>
<keyword evidence="3 9" id="KW-0597">Phosphoprotein</keyword>
<feature type="domain" description="Histidine kinase" evidence="11">
    <location>
        <begin position="442"/>
        <end position="660"/>
    </location>
</feature>
<evidence type="ECO:0000256" key="9">
    <source>
        <dbReference type="PROSITE-ProRule" id="PRU00169"/>
    </source>
</evidence>
<keyword evidence="10" id="KW-0812">Transmembrane</keyword>
<dbReference type="RefSeq" id="WP_378127857.1">
    <property type="nucleotide sequence ID" value="NZ_JBHSED010000070.1"/>
</dbReference>
<sequence length="1033" mass="115962">MSNQIQWIGKWKIPILVILFVLVLSGVRMAWISYFDKPDQPYAVNGELDLRDWTGLEKETITLDGQWAFYSHEWLPGNEPEREPSISRMIPVPGSWNAYVQPEEESSFGYGSYRLRILVDPELDATFSIRVSSVRSSSALYVNGRLLAKSGEPGDSEKTYVAMNLPYTASFSANGQGVIEVIVQAANYIDIREGGIVRSIKFGTEQAIARETQLSVSMQQLAAVVFLIHAVYALILYLMGTREKRLLYFALLTAGAMVMDSLGSEEKLLHQYLSIGYDWGFKLVHFSMVAIAYALLQCVAHKLPAFWSKVSPGYSLICGGAALLALLLPAQQVLMLQPLFGSLISLSVLVTIFSMLRISLKDIQDNLLLLFSLLAFTSNFVWWSILVAMGIKGVYYPFDLIVSTACYASVWFKHYFQVHAETKSLAAKLQRADKMKDQFLANTSHELRNPLHGILNISQGVLERERYSLKGDSVKDLEVVLSVGRRMSLILNDLLDTMRLKENAPRLHYSNFSIHSIATGVLDMLLSMREGTPVRLVNEIPDNFPMVYADENRVIQIVFNLLHNAVKYTNEGEVAIRAQVKEGLAHIAIVDTGIGMDEETIRRVFEPYEQASPDKTMVEGGFGLGLSISKQLVELHGETLQVSSVPGQGSEFVFTLRIADPAPMQGEAQPSIPATIGLAEAAAATTGLSRDSLLQLQVQQRGAFVDRPRILLVDDDPVNLKVLESILSTEPYNMMSVTSGKQALEVLDNQEWDLIISDVMMPQMSGYELTRKIRDRFTISELPILLLTARSQAEDIVYGFLAGANEYVTKPVEAVVLRSRVKALTDVKKSVRERLRIEAAWLQAQIQPHFLFNTLTAIRALSEIDLSRMRNMLEAFGNYLRDKFKLHNIDEPVPVEDELSAVRAYLYIEQERYEDRLRVVWEIDECNDLKIPLLTIQPLVENSIRHGIMKRRSGGKITIRISSFETHAEISVKDDGVGMDERLLQRTSDKPSDSCSTVGLINTDLRLKRRYGKGLQIKSRLGYGTTISFIVYK</sequence>
<dbReference type="Pfam" id="PF00072">
    <property type="entry name" value="Response_reg"/>
    <property type="match status" value="1"/>
</dbReference>
<keyword evidence="10" id="KW-0472">Membrane</keyword>
<dbReference type="InterPro" id="IPR004358">
    <property type="entry name" value="Sig_transdc_His_kin-like_C"/>
</dbReference>
<dbReference type="Gene3D" id="3.40.50.2300">
    <property type="match status" value="1"/>
</dbReference>
<organism evidence="13 14">
    <name type="scientific">Cohnella boryungensis</name>
    <dbReference type="NCBI Taxonomy" id="768479"/>
    <lineage>
        <taxon>Bacteria</taxon>
        <taxon>Bacillati</taxon>
        <taxon>Bacillota</taxon>
        <taxon>Bacilli</taxon>
        <taxon>Bacillales</taxon>
        <taxon>Paenibacillaceae</taxon>
        <taxon>Cohnella</taxon>
    </lineage>
</organism>
<dbReference type="Pfam" id="PF06580">
    <property type="entry name" value="His_kinase"/>
    <property type="match status" value="1"/>
</dbReference>
<dbReference type="SUPFAM" id="SSF49785">
    <property type="entry name" value="Galactose-binding domain-like"/>
    <property type="match status" value="1"/>
</dbReference>
<dbReference type="InterPro" id="IPR008979">
    <property type="entry name" value="Galactose-bd-like_sf"/>
</dbReference>
<keyword evidence="4" id="KW-0808">Transferase</keyword>
<dbReference type="InterPro" id="IPR036097">
    <property type="entry name" value="HisK_dim/P_sf"/>
</dbReference>
<feature type="transmembrane region" description="Helical" evidence="10">
    <location>
        <begin position="336"/>
        <end position="356"/>
    </location>
</feature>
<keyword evidence="5" id="KW-0547">Nucleotide-binding</keyword>
<keyword evidence="10" id="KW-1133">Transmembrane helix</keyword>
<dbReference type="InterPro" id="IPR011006">
    <property type="entry name" value="CheY-like_superfamily"/>
</dbReference>
<feature type="transmembrane region" description="Helical" evidence="10">
    <location>
        <begin position="246"/>
        <end position="263"/>
    </location>
</feature>
<dbReference type="PANTHER" id="PTHR43047:SF72">
    <property type="entry name" value="OSMOSENSING HISTIDINE PROTEIN KINASE SLN1"/>
    <property type="match status" value="1"/>
</dbReference>
<evidence type="ECO:0000256" key="3">
    <source>
        <dbReference type="ARBA" id="ARBA00022553"/>
    </source>
</evidence>
<dbReference type="InterPro" id="IPR003594">
    <property type="entry name" value="HATPase_dom"/>
</dbReference>
<dbReference type="SUPFAM" id="SSF47384">
    <property type="entry name" value="Homodimeric domain of signal transducing histidine kinase"/>
    <property type="match status" value="1"/>
</dbReference>
<evidence type="ECO:0000256" key="1">
    <source>
        <dbReference type="ARBA" id="ARBA00000085"/>
    </source>
</evidence>
<dbReference type="PRINTS" id="PR00344">
    <property type="entry name" value="BCTRLSENSOR"/>
</dbReference>
<dbReference type="CDD" id="cd00082">
    <property type="entry name" value="HisKA"/>
    <property type="match status" value="1"/>
</dbReference>
<dbReference type="CDD" id="cd16922">
    <property type="entry name" value="HATPase_EvgS-ArcB-TorS-like"/>
    <property type="match status" value="1"/>
</dbReference>
<dbReference type="EC" id="2.7.13.3" evidence="2"/>
<evidence type="ECO:0000313" key="13">
    <source>
        <dbReference type="EMBL" id="MFC4306959.1"/>
    </source>
</evidence>
<dbReference type="InterPro" id="IPR010559">
    <property type="entry name" value="Sig_transdc_His_kin_internal"/>
</dbReference>
<dbReference type="InterPro" id="IPR036890">
    <property type="entry name" value="HATPase_C_sf"/>
</dbReference>
<keyword evidence="8" id="KW-0902">Two-component regulatory system</keyword>
<gene>
    <name evidence="13" type="ORF">ACFO1S_26405</name>
</gene>
<proteinExistence type="predicted"/>
<dbReference type="EMBL" id="JBHSED010000070">
    <property type="protein sequence ID" value="MFC4306959.1"/>
    <property type="molecule type" value="Genomic_DNA"/>
</dbReference>
<dbReference type="InterPro" id="IPR001789">
    <property type="entry name" value="Sig_transdc_resp-reg_receiver"/>
</dbReference>
<dbReference type="SUPFAM" id="SSF55874">
    <property type="entry name" value="ATPase domain of HSP90 chaperone/DNA topoisomerase II/histidine kinase"/>
    <property type="match status" value="2"/>
</dbReference>
<dbReference type="Gene3D" id="3.30.565.10">
    <property type="entry name" value="Histidine kinase-like ATPase, C-terminal domain"/>
    <property type="match status" value="2"/>
</dbReference>
<keyword evidence="7 13" id="KW-0067">ATP-binding</keyword>
<evidence type="ECO:0000256" key="6">
    <source>
        <dbReference type="ARBA" id="ARBA00022777"/>
    </source>
</evidence>
<dbReference type="SMART" id="SM00388">
    <property type="entry name" value="HisKA"/>
    <property type="match status" value="1"/>
</dbReference>
<feature type="transmembrane region" description="Helical" evidence="10">
    <location>
        <begin position="368"/>
        <end position="391"/>
    </location>
</feature>
<keyword evidence="14" id="KW-1185">Reference proteome</keyword>
<evidence type="ECO:0000256" key="4">
    <source>
        <dbReference type="ARBA" id="ARBA00022679"/>
    </source>
</evidence>
<dbReference type="SMART" id="SM00387">
    <property type="entry name" value="HATPase_c"/>
    <property type="match status" value="2"/>
</dbReference>
<feature type="transmembrane region" description="Helical" evidence="10">
    <location>
        <begin position="221"/>
        <end position="239"/>
    </location>
</feature>
<evidence type="ECO:0000256" key="2">
    <source>
        <dbReference type="ARBA" id="ARBA00012438"/>
    </source>
</evidence>
<dbReference type="PANTHER" id="PTHR43047">
    <property type="entry name" value="TWO-COMPONENT HISTIDINE PROTEIN KINASE"/>
    <property type="match status" value="1"/>
</dbReference>
<comment type="caution">
    <text evidence="13">The sequence shown here is derived from an EMBL/GenBank/DDBJ whole genome shotgun (WGS) entry which is preliminary data.</text>
</comment>
<evidence type="ECO:0000313" key="14">
    <source>
        <dbReference type="Proteomes" id="UP001595755"/>
    </source>
</evidence>
<dbReference type="PROSITE" id="PS50109">
    <property type="entry name" value="HIS_KIN"/>
    <property type="match status" value="1"/>
</dbReference>
<dbReference type="PROSITE" id="PS50110">
    <property type="entry name" value="RESPONSE_REGULATORY"/>
    <property type="match status" value="1"/>
</dbReference>
<reference evidence="14" key="1">
    <citation type="journal article" date="2019" name="Int. J. Syst. Evol. Microbiol.">
        <title>The Global Catalogue of Microorganisms (GCM) 10K type strain sequencing project: providing services to taxonomists for standard genome sequencing and annotation.</title>
        <authorList>
            <consortium name="The Broad Institute Genomics Platform"/>
            <consortium name="The Broad Institute Genome Sequencing Center for Infectious Disease"/>
            <person name="Wu L."/>
            <person name="Ma J."/>
        </authorList>
    </citation>
    <scope>NUCLEOTIDE SEQUENCE [LARGE SCALE GENOMIC DNA]</scope>
    <source>
        <strain evidence="14">CGMCC 4.1641</strain>
    </source>
</reference>
<dbReference type="SUPFAM" id="SSF52172">
    <property type="entry name" value="CheY-like"/>
    <property type="match status" value="1"/>
</dbReference>
<protein>
    <recommendedName>
        <fullName evidence="2">histidine kinase</fullName>
        <ecNumber evidence="2">2.7.13.3</ecNumber>
    </recommendedName>
</protein>
<evidence type="ECO:0000256" key="7">
    <source>
        <dbReference type="ARBA" id="ARBA00022840"/>
    </source>
</evidence>
<comment type="catalytic activity">
    <reaction evidence="1">
        <text>ATP + protein L-histidine = ADP + protein N-phospho-L-histidine.</text>
        <dbReference type="EC" id="2.7.13.3"/>
    </reaction>
</comment>
<accession>A0ABV8SKQ5</accession>
<dbReference type="Pfam" id="PF00512">
    <property type="entry name" value="HisKA"/>
    <property type="match status" value="1"/>
</dbReference>
<evidence type="ECO:0000256" key="5">
    <source>
        <dbReference type="ARBA" id="ARBA00022741"/>
    </source>
</evidence>
<feature type="domain" description="Response regulatory" evidence="12">
    <location>
        <begin position="709"/>
        <end position="825"/>
    </location>
</feature>
<dbReference type="GO" id="GO:0005524">
    <property type="term" value="F:ATP binding"/>
    <property type="evidence" value="ECO:0007669"/>
    <property type="project" value="UniProtKB-KW"/>
</dbReference>
<dbReference type="CDD" id="cd17574">
    <property type="entry name" value="REC_OmpR"/>
    <property type="match status" value="1"/>
</dbReference>
<evidence type="ECO:0000256" key="10">
    <source>
        <dbReference type="SAM" id="Phobius"/>
    </source>
</evidence>
<feature type="modified residue" description="4-aspartylphosphate" evidence="9">
    <location>
        <position position="758"/>
    </location>
</feature>
<dbReference type="InterPro" id="IPR005467">
    <property type="entry name" value="His_kinase_dom"/>
</dbReference>
<dbReference type="Gene3D" id="2.60.120.260">
    <property type="entry name" value="Galactose-binding domain-like"/>
    <property type="match status" value="1"/>
</dbReference>
<dbReference type="Proteomes" id="UP001595755">
    <property type="component" value="Unassembled WGS sequence"/>
</dbReference>
<dbReference type="InterPro" id="IPR003661">
    <property type="entry name" value="HisK_dim/P_dom"/>
</dbReference>
<dbReference type="Pfam" id="PF02518">
    <property type="entry name" value="HATPase_c"/>
    <property type="match status" value="2"/>
</dbReference>
<name>A0ABV8SKQ5_9BACL</name>
<dbReference type="SMART" id="SM00448">
    <property type="entry name" value="REC"/>
    <property type="match status" value="1"/>
</dbReference>
<evidence type="ECO:0000256" key="8">
    <source>
        <dbReference type="ARBA" id="ARBA00023012"/>
    </source>
</evidence>